<dbReference type="GO" id="GO:0009279">
    <property type="term" value="C:cell outer membrane"/>
    <property type="evidence" value="ECO:0007669"/>
    <property type="project" value="UniProtKB-SubCell"/>
</dbReference>
<comment type="subcellular location">
    <subcellularLocation>
        <location evidence="1">Cell outer membrane</location>
    </subcellularLocation>
</comment>
<evidence type="ECO:0000256" key="1">
    <source>
        <dbReference type="ARBA" id="ARBA00004442"/>
    </source>
</evidence>
<evidence type="ECO:0000313" key="7">
    <source>
        <dbReference type="EMBL" id="GGG78939.1"/>
    </source>
</evidence>
<dbReference type="Proteomes" id="UP000660862">
    <property type="component" value="Unassembled WGS sequence"/>
</dbReference>
<dbReference type="AlphaFoldDB" id="A0A917HI86"/>
<evidence type="ECO:0000256" key="3">
    <source>
        <dbReference type="ARBA" id="ARBA00022729"/>
    </source>
</evidence>
<dbReference type="EMBL" id="BMER01000001">
    <property type="protein sequence ID" value="GGG78939.1"/>
    <property type="molecule type" value="Genomic_DNA"/>
</dbReference>
<proteinExistence type="inferred from homology"/>
<evidence type="ECO:0000256" key="4">
    <source>
        <dbReference type="ARBA" id="ARBA00023136"/>
    </source>
</evidence>
<keyword evidence="3" id="KW-0732">Signal</keyword>
<keyword evidence="5" id="KW-0998">Cell outer membrane</keyword>
<dbReference type="Gene3D" id="1.25.40.390">
    <property type="match status" value="1"/>
</dbReference>
<dbReference type="SUPFAM" id="SSF48452">
    <property type="entry name" value="TPR-like"/>
    <property type="match status" value="1"/>
</dbReference>
<comment type="similarity">
    <text evidence="2">Belongs to the SusD family.</text>
</comment>
<reference evidence="7" key="2">
    <citation type="submission" date="2020-09" db="EMBL/GenBank/DDBJ databases">
        <authorList>
            <person name="Sun Q."/>
            <person name="Zhou Y."/>
        </authorList>
    </citation>
    <scope>NUCLEOTIDE SEQUENCE</scope>
    <source>
        <strain evidence="7">CGMCC 1.12195</strain>
    </source>
</reference>
<name>A0A917HI86_9SPHI</name>
<evidence type="ECO:0000256" key="2">
    <source>
        <dbReference type="ARBA" id="ARBA00006275"/>
    </source>
</evidence>
<evidence type="ECO:0000259" key="6">
    <source>
        <dbReference type="Pfam" id="PF07980"/>
    </source>
</evidence>
<feature type="domain" description="RagB/SusD" evidence="6">
    <location>
        <begin position="326"/>
        <end position="477"/>
    </location>
</feature>
<reference evidence="7" key="1">
    <citation type="journal article" date="2014" name="Int. J. Syst. Evol. Microbiol.">
        <title>Complete genome sequence of Corynebacterium casei LMG S-19264T (=DSM 44701T), isolated from a smear-ripened cheese.</title>
        <authorList>
            <consortium name="US DOE Joint Genome Institute (JGI-PGF)"/>
            <person name="Walter F."/>
            <person name="Albersmeier A."/>
            <person name="Kalinowski J."/>
            <person name="Ruckert C."/>
        </authorList>
    </citation>
    <scope>NUCLEOTIDE SEQUENCE</scope>
    <source>
        <strain evidence="7">CGMCC 1.12195</strain>
    </source>
</reference>
<comment type="caution">
    <text evidence="7">The sequence shown here is derived from an EMBL/GenBank/DDBJ whole genome shotgun (WGS) entry which is preliminary data.</text>
</comment>
<gene>
    <name evidence="7" type="ORF">GCM10007415_08820</name>
</gene>
<protein>
    <submittedName>
        <fullName evidence="7">Glycan metabolism protein RagB</fullName>
    </submittedName>
</protein>
<dbReference type="PROSITE" id="PS51257">
    <property type="entry name" value="PROKAR_LIPOPROTEIN"/>
    <property type="match status" value="1"/>
</dbReference>
<evidence type="ECO:0000256" key="5">
    <source>
        <dbReference type="ARBA" id="ARBA00023237"/>
    </source>
</evidence>
<sequence length="511" mass="57479">MKAIRNIQYGAMVFFGLLLGTSCSGLLDEPLENEQIAEGTDYTQTQNMVLMLYGAYNQLYDFGWEVYPTLSVRGDDIDIGGRGDQPLFAQADSFRYDRNFWAMNNSWTSLYSDLIYWQGAIEEIQKYEAAGANVTTAQQYIAEIKVMQGFEFLQLARLWGRILIPTSSQPSELLNVELSSFESVMQHISALMDEAIPLLPDVRPNQRSDVRGGVTRYTALAVKAMANLELKNYPAVADATGQIINSGLFILEPDFYHLFKLRGKLNDENLLEFQYSDYGTGSGASNKYLWDFFGPTSWTPARSGSSGGWGFWEPSMKYIQFMLDRGERERLESTVIFTPDGITDLRNAYPDAPSWISNTTADGDVFNNSVRTKFYSGKHYWPSTMLTAGRTAYGENKNFTVIRYAEVLLMHAEALTSGATSSVMTADAAVNAVRNRVGLGPLSGVTLDQVLDEKFAEFAGEWGIRFYDVVRHDRTAELSYGGRTYDAGTDRFYPYPLDQQDLLPQLRDENQ</sequence>
<accession>A0A917HI86</accession>
<keyword evidence="4" id="KW-0472">Membrane</keyword>
<dbReference type="Pfam" id="PF07980">
    <property type="entry name" value="SusD_RagB"/>
    <property type="match status" value="1"/>
</dbReference>
<organism evidence="7 8">
    <name type="scientific">Parapedobacter pyrenivorans</name>
    <dbReference type="NCBI Taxonomy" id="1305674"/>
    <lineage>
        <taxon>Bacteria</taxon>
        <taxon>Pseudomonadati</taxon>
        <taxon>Bacteroidota</taxon>
        <taxon>Sphingobacteriia</taxon>
        <taxon>Sphingobacteriales</taxon>
        <taxon>Sphingobacteriaceae</taxon>
        <taxon>Parapedobacter</taxon>
    </lineage>
</organism>
<dbReference type="InterPro" id="IPR011990">
    <property type="entry name" value="TPR-like_helical_dom_sf"/>
</dbReference>
<dbReference type="InterPro" id="IPR012944">
    <property type="entry name" value="SusD_RagB_dom"/>
</dbReference>
<dbReference type="RefSeq" id="WP_188504701.1">
    <property type="nucleotide sequence ID" value="NZ_BMER01000001.1"/>
</dbReference>
<evidence type="ECO:0000313" key="8">
    <source>
        <dbReference type="Proteomes" id="UP000660862"/>
    </source>
</evidence>
<keyword evidence="8" id="KW-1185">Reference proteome</keyword>